<dbReference type="EMBL" id="CAXLJM020000013">
    <property type="protein sequence ID" value="CAL8078785.1"/>
    <property type="molecule type" value="Genomic_DNA"/>
</dbReference>
<dbReference type="PROSITE" id="PS00028">
    <property type="entry name" value="ZINC_FINGER_C2H2_1"/>
    <property type="match status" value="2"/>
</dbReference>
<dbReference type="SUPFAM" id="SSF57667">
    <property type="entry name" value="beta-beta-alpha zinc fingers"/>
    <property type="match status" value="1"/>
</dbReference>
<organism evidence="3 4">
    <name type="scientific">Orchesella dallaii</name>
    <dbReference type="NCBI Taxonomy" id="48710"/>
    <lineage>
        <taxon>Eukaryota</taxon>
        <taxon>Metazoa</taxon>
        <taxon>Ecdysozoa</taxon>
        <taxon>Arthropoda</taxon>
        <taxon>Hexapoda</taxon>
        <taxon>Collembola</taxon>
        <taxon>Entomobryomorpha</taxon>
        <taxon>Entomobryoidea</taxon>
        <taxon>Orchesellidae</taxon>
        <taxon>Orchesellinae</taxon>
        <taxon>Orchesella</taxon>
    </lineage>
</organism>
<dbReference type="InterPro" id="IPR036236">
    <property type="entry name" value="Znf_C2H2_sf"/>
</dbReference>
<feature type="domain" description="C2H2-type" evidence="2">
    <location>
        <begin position="17"/>
        <end position="45"/>
    </location>
</feature>
<evidence type="ECO:0000313" key="4">
    <source>
        <dbReference type="Proteomes" id="UP001642540"/>
    </source>
</evidence>
<sequence>MEPQQGGSNRRAPACNFSCAFCGKGFIRETQCEEHMRRRHLGENPHFCPHCEAEFATKKKRDAHVAAMHPGEE</sequence>
<evidence type="ECO:0000313" key="3">
    <source>
        <dbReference type="EMBL" id="CAL8078785.1"/>
    </source>
</evidence>
<keyword evidence="1" id="KW-0862">Zinc</keyword>
<dbReference type="SMART" id="SM00355">
    <property type="entry name" value="ZnF_C2H2"/>
    <property type="match status" value="2"/>
</dbReference>
<dbReference type="InterPro" id="IPR013087">
    <property type="entry name" value="Znf_C2H2_type"/>
</dbReference>
<keyword evidence="1" id="KW-0863">Zinc-finger</keyword>
<feature type="domain" description="C2H2-type" evidence="2">
    <location>
        <begin position="46"/>
        <end position="73"/>
    </location>
</feature>
<reference evidence="3 4" key="1">
    <citation type="submission" date="2024-08" db="EMBL/GenBank/DDBJ databases">
        <authorList>
            <person name="Cucini C."/>
            <person name="Frati F."/>
        </authorList>
    </citation>
    <scope>NUCLEOTIDE SEQUENCE [LARGE SCALE GENOMIC DNA]</scope>
</reference>
<dbReference type="PROSITE" id="PS50157">
    <property type="entry name" value="ZINC_FINGER_C2H2_2"/>
    <property type="match status" value="2"/>
</dbReference>
<protein>
    <recommendedName>
        <fullName evidence="2">C2H2-type domain-containing protein</fullName>
    </recommendedName>
</protein>
<dbReference type="Proteomes" id="UP001642540">
    <property type="component" value="Unassembled WGS sequence"/>
</dbReference>
<proteinExistence type="predicted"/>
<accession>A0ABP1PX22</accession>
<keyword evidence="4" id="KW-1185">Reference proteome</keyword>
<name>A0ABP1PX22_9HEXA</name>
<gene>
    <name evidence="3" type="ORF">ODALV1_LOCUS4186</name>
</gene>
<dbReference type="Gene3D" id="3.30.160.60">
    <property type="entry name" value="Classic Zinc Finger"/>
    <property type="match status" value="2"/>
</dbReference>
<evidence type="ECO:0000256" key="1">
    <source>
        <dbReference type="PROSITE-ProRule" id="PRU00042"/>
    </source>
</evidence>
<comment type="caution">
    <text evidence="3">The sequence shown here is derived from an EMBL/GenBank/DDBJ whole genome shotgun (WGS) entry which is preliminary data.</text>
</comment>
<keyword evidence="1" id="KW-0479">Metal-binding</keyword>
<evidence type="ECO:0000259" key="2">
    <source>
        <dbReference type="PROSITE" id="PS50157"/>
    </source>
</evidence>